<keyword evidence="2" id="KW-1003">Cell membrane</keyword>
<comment type="caution">
    <text evidence="7">The sequence shown here is derived from an EMBL/GenBank/DDBJ whole genome shotgun (WGS) entry which is preliminary data.</text>
</comment>
<dbReference type="SUPFAM" id="SSF103481">
    <property type="entry name" value="Multidrug resistance efflux transporter EmrE"/>
    <property type="match status" value="1"/>
</dbReference>
<dbReference type="PANTHER" id="PTHR30561:SF9">
    <property type="entry name" value="4-AMINO-4-DEOXY-L-ARABINOSE-PHOSPHOUNDECAPRENOL FLIPPASE SUBUNIT ARNF-RELATED"/>
    <property type="match status" value="1"/>
</dbReference>
<organism evidence="7 8">
    <name type="scientific">Candidatus Liptonbacteria bacterium GWB1_49_6</name>
    <dbReference type="NCBI Taxonomy" id="1798644"/>
    <lineage>
        <taxon>Bacteria</taxon>
        <taxon>Candidatus Liptoniibacteriota</taxon>
    </lineage>
</organism>
<name>A0A1G2C6U5_9BACT</name>
<evidence type="ECO:0000313" key="7">
    <source>
        <dbReference type="EMBL" id="OGY97098.1"/>
    </source>
</evidence>
<dbReference type="InterPro" id="IPR000390">
    <property type="entry name" value="Small_drug/metabolite_transptr"/>
</dbReference>
<dbReference type="GO" id="GO:0022857">
    <property type="term" value="F:transmembrane transporter activity"/>
    <property type="evidence" value="ECO:0007669"/>
    <property type="project" value="InterPro"/>
</dbReference>
<dbReference type="Gene3D" id="1.10.3730.20">
    <property type="match status" value="1"/>
</dbReference>
<accession>A0A1G2C6U5</accession>
<evidence type="ECO:0000256" key="1">
    <source>
        <dbReference type="ARBA" id="ARBA00004651"/>
    </source>
</evidence>
<protein>
    <recommendedName>
        <fullName evidence="9">EamA domain-containing protein</fullName>
    </recommendedName>
</protein>
<keyword evidence="3 6" id="KW-0812">Transmembrane</keyword>
<evidence type="ECO:0000256" key="3">
    <source>
        <dbReference type="ARBA" id="ARBA00022692"/>
    </source>
</evidence>
<feature type="transmembrane region" description="Helical" evidence="6">
    <location>
        <begin position="48"/>
        <end position="71"/>
    </location>
</feature>
<sequence>MITYLLLVLAAIITASGQLLMKKGSQLLQGTLVAPGQHQFAQDIIKKIFAIVLEPHVLIAFSLYFLGSILWLKILTRGDLGRLYPVLIGMTIIFTSAASAVLFRETFTFTKTAGIIFILLGVTMLMNFGFRQN</sequence>
<feature type="transmembrane region" description="Helical" evidence="6">
    <location>
        <begin position="109"/>
        <end position="130"/>
    </location>
</feature>
<keyword evidence="4 6" id="KW-1133">Transmembrane helix</keyword>
<dbReference type="EMBL" id="MHKU01000010">
    <property type="protein sequence ID" value="OGY97098.1"/>
    <property type="molecule type" value="Genomic_DNA"/>
</dbReference>
<feature type="transmembrane region" description="Helical" evidence="6">
    <location>
        <begin position="83"/>
        <end position="103"/>
    </location>
</feature>
<dbReference type="InterPro" id="IPR037185">
    <property type="entry name" value="EmrE-like"/>
</dbReference>
<comment type="subcellular location">
    <subcellularLocation>
        <location evidence="1">Cell membrane</location>
        <topology evidence="1">Multi-pass membrane protein</topology>
    </subcellularLocation>
</comment>
<dbReference type="Proteomes" id="UP000176648">
    <property type="component" value="Unassembled WGS sequence"/>
</dbReference>
<evidence type="ECO:0000313" key="8">
    <source>
        <dbReference type="Proteomes" id="UP000176648"/>
    </source>
</evidence>
<dbReference type="PANTHER" id="PTHR30561">
    <property type="entry name" value="SMR FAMILY PROTON-DEPENDENT DRUG EFFLUX TRANSPORTER SUGE"/>
    <property type="match status" value="1"/>
</dbReference>
<reference evidence="7 8" key="1">
    <citation type="journal article" date="2016" name="Nat. Commun.">
        <title>Thousands of microbial genomes shed light on interconnected biogeochemical processes in an aquifer system.</title>
        <authorList>
            <person name="Anantharaman K."/>
            <person name="Brown C.T."/>
            <person name="Hug L.A."/>
            <person name="Sharon I."/>
            <person name="Castelle C.J."/>
            <person name="Probst A.J."/>
            <person name="Thomas B.C."/>
            <person name="Singh A."/>
            <person name="Wilkins M.J."/>
            <person name="Karaoz U."/>
            <person name="Brodie E.L."/>
            <person name="Williams K.H."/>
            <person name="Hubbard S.S."/>
            <person name="Banfield J.F."/>
        </authorList>
    </citation>
    <scope>NUCLEOTIDE SEQUENCE [LARGE SCALE GENOMIC DNA]</scope>
</reference>
<dbReference type="InterPro" id="IPR018908">
    <property type="entry name" value="TMEM234"/>
</dbReference>
<evidence type="ECO:0000256" key="4">
    <source>
        <dbReference type="ARBA" id="ARBA00022989"/>
    </source>
</evidence>
<proteinExistence type="predicted"/>
<keyword evidence="5 6" id="KW-0472">Membrane</keyword>
<evidence type="ECO:0000256" key="6">
    <source>
        <dbReference type="SAM" id="Phobius"/>
    </source>
</evidence>
<dbReference type="AlphaFoldDB" id="A0A1G2C6U5"/>
<dbReference type="Pfam" id="PF10639">
    <property type="entry name" value="TMEM234"/>
    <property type="match status" value="1"/>
</dbReference>
<gene>
    <name evidence="7" type="ORF">A2122_02755</name>
</gene>
<evidence type="ECO:0008006" key="9">
    <source>
        <dbReference type="Google" id="ProtNLM"/>
    </source>
</evidence>
<dbReference type="GO" id="GO:0005886">
    <property type="term" value="C:plasma membrane"/>
    <property type="evidence" value="ECO:0007669"/>
    <property type="project" value="UniProtKB-SubCell"/>
</dbReference>
<evidence type="ECO:0000256" key="5">
    <source>
        <dbReference type="ARBA" id="ARBA00023136"/>
    </source>
</evidence>
<evidence type="ECO:0000256" key="2">
    <source>
        <dbReference type="ARBA" id="ARBA00022475"/>
    </source>
</evidence>